<dbReference type="eggNOG" id="ENOG5032X08">
    <property type="taxonomic scope" value="Bacteria"/>
</dbReference>
<accession>H1Q3U9</accession>
<comment type="caution">
    <text evidence="1">The sequence shown here is derived from an EMBL/GenBank/DDBJ whole genome shotgun (WGS) entry which is preliminary data.</text>
</comment>
<dbReference type="Proteomes" id="UP000016023">
    <property type="component" value="Unassembled WGS sequence"/>
</dbReference>
<dbReference type="PATRIC" id="fig|883158.3.peg.1587"/>
<sequence>MKNYNVIIAIALQLLVASSCEKAVVDEPIDNTTYTVNLFPKEENISITEIPLSRAGDDKKIYAINVSEKKPRGTKVVKYAYGLFSDPERIALKLKKGYHYSIECLIVKDDIESLYNDNGEYLAPFYHGVEKKDTLPTKLTNQFVYSSKHNLFALTSGYTHISATKKVSHPRLYKFYGKVENFTPSSDDESITIDMKRCVFGLHFLITPPEEGEYTISYLNRTINLKAGSPAYDEQSIFSFKLPDKCIAPQYSSLMELSLKWTHSDGTFTTETKDITLRRNFIQVIKIEGNKGAKGSKISLNEESGALSKDTILWHFSG</sequence>
<dbReference type="HOGENOM" id="CLU_071236_0_0_10"/>
<proteinExistence type="predicted"/>
<dbReference type="AlphaFoldDB" id="H1Q3U9"/>
<dbReference type="EMBL" id="AGWK01000042">
    <property type="protein sequence ID" value="EHO68547.1"/>
    <property type="molecule type" value="Genomic_DNA"/>
</dbReference>
<keyword evidence="2" id="KW-1185">Reference proteome</keyword>
<reference evidence="1 2" key="1">
    <citation type="submission" date="2011-12" db="EMBL/GenBank/DDBJ databases">
        <title>The Genome Sequence of Prevotella micans F0438.</title>
        <authorList>
            <consortium name="The Broad Institute Genome Sequencing Platform"/>
            <person name="Earl A."/>
            <person name="Ward D."/>
            <person name="Feldgarden M."/>
            <person name="Gevers D."/>
            <person name="Izard J."/>
            <person name="Baranova O.V."/>
            <person name="Blanton J.M."/>
            <person name="Wade W.G."/>
            <person name="Dewhirst F.E."/>
            <person name="Young S.K."/>
            <person name="Zeng Q."/>
            <person name="Gargeya S."/>
            <person name="Fitzgerald M."/>
            <person name="Haas B."/>
            <person name="Abouelleil A."/>
            <person name="Alvarado L."/>
            <person name="Arachchi H.M."/>
            <person name="Berlin A."/>
            <person name="Chapman S.B."/>
            <person name="Gearin G."/>
            <person name="Goldberg J."/>
            <person name="Griggs A."/>
            <person name="Gujja S."/>
            <person name="Hansen M."/>
            <person name="Heiman D."/>
            <person name="Howarth C."/>
            <person name="Larimer J."/>
            <person name="Lui A."/>
            <person name="MacDonald P.J.P."/>
            <person name="McCowen C."/>
            <person name="Montmayeur A."/>
            <person name="Murphy C."/>
            <person name="Neiman D."/>
            <person name="Pearson M."/>
            <person name="Priest M."/>
            <person name="Roberts A."/>
            <person name="Saif S."/>
            <person name="Shea T."/>
            <person name="Sisk P."/>
            <person name="Stolte C."/>
            <person name="Sykes S."/>
            <person name="Wortman J."/>
            <person name="Nusbaum C."/>
            <person name="Birren B."/>
        </authorList>
    </citation>
    <scope>NUCLEOTIDE SEQUENCE [LARGE SCALE GENOMIC DNA]</scope>
    <source>
        <strain evidence="1 2">F0438</strain>
    </source>
</reference>
<gene>
    <name evidence="1" type="ORF">HMPREF9140_01587</name>
</gene>
<name>H1Q3U9_9BACT</name>
<evidence type="ECO:0000313" key="2">
    <source>
        <dbReference type="Proteomes" id="UP000016023"/>
    </source>
</evidence>
<organism evidence="1 2">
    <name type="scientific">Prevotella micans F0438</name>
    <dbReference type="NCBI Taxonomy" id="883158"/>
    <lineage>
        <taxon>Bacteria</taxon>
        <taxon>Pseudomonadati</taxon>
        <taxon>Bacteroidota</taxon>
        <taxon>Bacteroidia</taxon>
        <taxon>Bacteroidales</taxon>
        <taxon>Prevotellaceae</taxon>
        <taxon>Prevotella</taxon>
    </lineage>
</organism>
<dbReference type="PROSITE" id="PS51257">
    <property type="entry name" value="PROKAR_LIPOPROTEIN"/>
    <property type="match status" value="1"/>
</dbReference>
<dbReference type="RefSeq" id="WP_006953089.1">
    <property type="nucleotide sequence ID" value="NZ_JH594522.1"/>
</dbReference>
<evidence type="ECO:0000313" key="1">
    <source>
        <dbReference type="EMBL" id="EHO68547.1"/>
    </source>
</evidence>
<protein>
    <submittedName>
        <fullName evidence="1">Uncharacterized protein</fullName>
    </submittedName>
</protein>